<protein>
    <submittedName>
        <fullName evidence="2">Nuclear transport factor 2 family protein</fullName>
    </submittedName>
</protein>
<dbReference type="RefSeq" id="WP_244824469.1">
    <property type="nucleotide sequence ID" value="NZ_CP112998.1"/>
</dbReference>
<feature type="domain" description="SnoaL-like" evidence="1">
    <location>
        <begin position="7"/>
        <end position="117"/>
    </location>
</feature>
<dbReference type="Gene3D" id="3.10.450.50">
    <property type="match status" value="1"/>
</dbReference>
<evidence type="ECO:0000313" key="2">
    <source>
        <dbReference type="EMBL" id="WAC10501.1"/>
    </source>
</evidence>
<dbReference type="Proteomes" id="UP001164653">
    <property type="component" value="Chromosome"/>
</dbReference>
<dbReference type="Pfam" id="PF12680">
    <property type="entry name" value="SnoaL_2"/>
    <property type="match status" value="1"/>
</dbReference>
<organism evidence="2 3">
    <name type="scientific">Dyadobacter pollutisoli</name>
    <dbReference type="NCBI Taxonomy" id="2910158"/>
    <lineage>
        <taxon>Bacteria</taxon>
        <taxon>Pseudomonadati</taxon>
        <taxon>Bacteroidota</taxon>
        <taxon>Cytophagia</taxon>
        <taxon>Cytophagales</taxon>
        <taxon>Spirosomataceae</taxon>
        <taxon>Dyadobacter</taxon>
    </lineage>
</organism>
<gene>
    <name evidence="2" type="ORF">ON006_22465</name>
</gene>
<dbReference type="InterPro" id="IPR032710">
    <property type="entry name" value="NTF2-like_dom_sf"/>
</dbReference>
<evidence type="ECO:0000259" key="1">
    <source>
        <dbReference type="Pfam" id="PF12680"/>
    </source>
</evidence>
<dbReference type="SUPFAM" id="SSF54427">
    <property type="entry name" value="NTF2-like"/>
    <property type="match status" value="1"/>
</dbReference>
<sequence>MSALETVKQYYQSFNQQNWDGMLVLLHTEIRHEANQGDVRIGIEKFAEFLAKMDESYQETLSDMVFFSEPTDSRVAVEFVVNGIYKKGEEGLPEAYGQSYALPAAAFLELKEGKISRVTTYYNLPLWIELVSKPKND</sequence>
<dbReference type="KEGG" id="dpf:ON006_22465"/>
<keyword evidence="3" id="KW-1185">Reference proteome</keyword>
<proteinExistence type="predicted"/>
<dbReference type="AlphaFoldDB" id="A0A9E8SK86"/>
<dbReference type="EMBL" id="CP112998">
    <property type="protein sequence ID" value="WAC10501.1"/>
    <property type="molecule type" value="Genomic_DNA"/>
</dbReference>
<name>A0A9E8SK86_9BACT</name>
<evidence type="ECO:0000313" key="3">
    <source>
        <dbReference type="Proteomes" id="UP001164653"/>
    </source>
</evidence>
<reference evidence="2" key="1">
    <citation type="submission" date="2022-11" db="EMBL/GenBank/DDBJ databases">
        <title>Dyadobacter pollutisoli sp. nov., isolated from plastic dumped soil.</title>
        <authorList>
            <person name="Kim J.M."/>
            <person name="Kim K.R."/>
            <person name="Lee J.K."/>
            <person name="Hao L."/>
            <person name="Jeon C.O."/>
        </authorList>
    </citation>
    <scope>NUCLEOTIDE SEQUENCE</scope>
    <source>
        <strain evidence="2">U1</strain>
    </source>
</reference>
<accession>A0A9E8SK86</accession>
<dbReference type="InterPro" id="IPR037401">
    <property type="entry name" value="SnoaL-like"/>
</dbReference>